<evidence type="ECO:0000313" key="8">
    <source>
        <dbReference type="EMBL" id="KAK7757284.1"/>
    </source>
</evidence>
<dbReference type="HAMAP" id="MF_00185">
    <property type="entry name" value="IPP_trans"/>
    <property type="match status" value="1"/>
</dbReference>
<dbReference type="GO" id="GO:0005524">
    <property type="term" value="F:ATP binding"/>
    <property type="evidence" value="ECO:0007669"/>
    <property type="project" value="UniProtKB-UniRule"/>
</dbReference>
<dbReference type="InterPro" id="IPR039657">
    <property type="entry name" value="Dimethylallyltransferase"/>
</dbReference>
<evidence type="ECO:0000256" key="4">
    <source>
        <dbReference type="ARBA" id="ARBA00022840"/>
    </source>
</evidence>
<keyword evidence="4 5" id="KW-0067">ATP-binding</keyword>
<dbReference type="EC" id="2.5.1.75" evidence="5 6"/>
<evidence type="ECO:0000256" key="5">
    <source>
        <dbReference type="PIRNR" id="PIRNR039110"/>
    </source>
</evidence>
<comment type="caution">
    <text evidence="8">The sequence shown here is derived from an EMBL/GenBank/DDBJ whole genome shotgun (WGS) entry which is preliminary data.</text>
</comment>
<organism evidence="8 9">
    <name type="scientific">Diatrype stigma</name>
    <dbReference type="NCBI Taxonomy" id="117547"/>
    <lineage>
        <taxon>Eukaryota</taxon>
        <taxon>Fungi</taxon>
        <taxon>Dikarya</taxon>
        <taxon>Ascomycota</taxon>
        <taxon>Pezizomycotina</taxon>
        <taxon>Sordariomycetes</taxon>
        <taxon>Xylariomycetidae</taxon>
        <taxon>Xylariales</taxon>
        <taxon>Diatrypaceae</taxon>
        <taxon>Diatrype</taxon>
    </lineage>
</organism>
<keyword evidence="5 6" id="KW-0819">tRNA processing</keyword>
<keyword evidence="9" id="KW-1185">Reference proteome</keyword>
<reference evidence="8 9" key="1">
    <citation type="submission" date="2024-02" db="EMBL/GenBank/DDBJ databases">
        <title>De novo assembly and annotation of 12 fungi associated with fruit tree decline syndrome in Ontario, Canada.</title>
        <authorList>
            <person name="Sulman M."/>
            <person name="Ellouze W."/>
            <person name="Ilyukhin E."/>
        </authorList>
    </citation>
    <scope>NUCLEOTIDE SEQUENCE [LARGE SCALE GENOMIC DNA]</scope>
    <source>
        <strain evidence="8 9">M11/M66-122</strain>
    </source>
</reference>
<dbReference type="InterPro" id="IPR027417">
    <property type="entry name" value="P-loop_NTPase"/>
</dbReference>
<protein>
    <recommendedName>
        <fullName evidence="5 6">tRNA dimethylallyltransferase</fullName>
        <ecNumber evidence="5 6">2.5.1.75</ecNumber>
    </recommendedName>
</protein>
<keyword evidence="2 5" id="KW-0808">Transferase</keyword>
<dbReference type="SUPFAM" id="SSF52540">
    <property type="entry name" value="P-loop containing nucleoside triphosphate hydrolases"/>
    <property type="match status" value="1"/>
</dbReference>
<dbReference type="PIRSF" id="PIRSF039110">
    <property type="entry name" value="IPP_transferase"/>
    <property type="match status" value="1"/>
</dbReference>
<dbReference type="GO" id="GO:0006400">
    <property type="term" value="P:tRNA modification"/>
    <property type="evidence" value="ECO:0007669"/>
    <property type="project" value="TreeGrafter"/>
</dbReference>
<comment type="similarity">
    <text evidence="1 5 7">Belongs to the IPP transferase family.</text>
</comment>
<dbReference type="InterPro" id="IPR018022">
    <property type="entry name" value="IPT"/>
</dbReference>
<evidence type="ECO:0000256" key="2">
    <source>
        <dbReference type="ARBA" id="ARBA00022679"/>
    </source>
</evidence>
<dbReference type="EMBL" id="JAKJXP020000003">
    <property type="protein sequence ID" value="KAK7757284.1"/>
    <property type="molecule type" value="Genomic_DNA"/>
</dbReference>
<dbReference type="AlphaFoldDB" id="A0AAN9UXA6"/>
<keyword evidence="3 5" id="KW-0547">Nucleotide-binding</keyword>
<dbReference type="GO" id="GO:0052381">
    <property type="term" value="F:tRNA dimethylallyltransferase activity"/>
    <property type="evidence" value="ECO:0007669"/>
    <property type="project" value="UniProtKB-UniRule"/>
</dbReference>
<dbReference type="PANTHER" id="PTHR11088:SF89">
    <property type="entry name" value="TRNA DIMETHYLALLYLTRANSFERASE"/>
    <property type="match status" value="1"/>
</dbReference>
<evidence type="ECO:0000313" key="9">
    <source>
        <dbReference type="Proteomes" id="UP001320420"/>
    </source>
</evidence>
<evidence type="ECO:0000256" key="1">
    <source>
        <dbReference type="ARBA" id="ARBA00005842"/>
    </source>
</evidence>
<evidence type="ECO:0000256" key="3">
    <source>
        <dbReference type="ARBA" id="ARBA00022741"/>
    </source>
</evidence>
<comment type="function">
    <text evidence="5">Catalyzes the transfer of a dimethylallyl group onto the adenine at position 37.</text>
</comment>
<dbReference type="Proteomes" id="UP001320420">
    <property type="component" value="Unassembled WGS sequence"/>
</dbReference>
<dbReference type="GO" id="GO:0005739">
    <property type="term" value="C:mitochondrion"/>
    <property type="evidence" value="ECO:0007669"/>
    <property type="project" value="TreeGrafter"/>
</dbReference>
<proteinExistence type="inferred from homology"/>
<dbReference type="Pfam" id="PF01715">
    <property type="entry name" value="IPPT"/>
    <property type="match status" value="1"/>
</dbReference>
<dbReference type="Gene3D" id="1.10.20.140">
    <property type="match status" value="1"/>
</dbReference>
<accession>A0AAN9UXA6</accession>
<dbReference type="PANTHER" id="PTHR11088">
    <property type="entry name" value="TRNA DIMETHYLALLYLTRANSFERASE"/>
    <property type="match status" value="1"/>
</dbReference>
<dbReference type="Gene3D" id="3.40.50.300">
    <property type="entry name" value="P-loop containing nucleotide triphosphate hydrolases"/>
    <property type="match status" value="1"/>
</dbReference>
<comment type="catalytic activity">
    <reaction evidence="5 6">
        <text>adenosine(37) in tRNA + dimethylallyl diphosphate = N(6)-dimethylallyladenosine(37) in tRNA + diphosphate</text>
        <dbReference type="Rhea" id="RHEA:26482"/>
        <dbReference type="Rhea" id="RHEA-COMP:10162"/>
        <dbReference type="Rhea" id="RHEA-COMP:10375"/>
        <dbReference type="ChEBI" id="CHEBI:33019"/>
        <dbReference type="ChEBI" id="CHEBI:57623"/>
        <dbReference type="ChEBI" id="CHEBI:74411"/>
        <dbReference type="ChEBI" id="CHEBI:74415"/>
        <dbReference type="EC" id="2.5.1.75"/>
    </reaction>
</comment>
<sequence length="465" mass="52467">MATSPRRPLEPLVAVMGSTGTGKSDLAVDLALRFNGEIINADAMQMYKGLPIITNQISPEEQRGVPHHLLAMVDHHEPTWTVQNFAAEARKVIQGIRSRGKLPVVVGGTHYYVNSLLFEDSVIRERQIGDDDDAAWKADEKTSVEFPILDAPTDVMLERLREVDPVMGARWHPTERRRIRRSLEIYLMTGKRASDIYAEQQLSRLSSKDVGGPWEALMFWVYSKPDVLHDRLNRRVDKMLERGLMAEVKALHEESGETANRTKGVWQSIGFKQLEPFLRAEGDADSSPETVEKLKNAGMEEMRIATRQYARAQLKWIRGKTVPVLKEHDALRYLYLLDSSDADQFSADVLQPAADICRRFLQGEDMVKPCELSDTAREVLGPFEDSAPRPVLRHKTCDACHMTVLESEWGKHVNGRRHRRILKHKSRTALVLVEDAEAGVQGVTHDHVTNQLNSRPPSVDLGGLP</sequence>
<keyword evidence="5" id="KW-0963">Cytoplasm</keyword>
<evidence type="ECO:0000256" key="6">
    <source>
        <dbReference type="RuleBase" id="RU003783"/>
    </source>
</evidence>
<dbReference type="InterPro" id="IPR030666">
    <property type="entry name" value="IPP_transferase_euk"/>
</dbReference>
<dbReference type="NCBIfam" id="TIGR00174">
    <property type="entry name" value="miaA"/>
    <property type="match status" value="1"/>
</dbReference>
<evidence type="ECO:0000256" key="7">
    <source>
        <dbReference type="RuleBase" id="RU003785"/>
    </source>
</evidence>
<gene>
    <name evidence="8" type="primary">tit1</name>
    <name evidence="8" type="ORF">SLS62_000833</name>
</gene>
<name>A0AAN9UXA6_9PEZI</name>